<dbReference type="InterPro" id="IPR051029">
    <property type="entry name" value="mRNA_Capping_Enz/RNA_Phosphat"/>
</dbReference>
<dbReference type="SUPFAM" id="SSF53474">
    <property type="entry name" value="alpha/beta-Hydrolases"/>
    <property type="match status" value="1"/>
</dbReference>
<name>A0A0D1Y3C9_9PEZI</name>
<dbReference type="RefSeq" id="XP_016219345.1">
    <property type="nucleotide sequence ID" value="XM_016353088.1"/>
</dbReference>
<protein>
    <recommendedName>
        <fullName evidence="2">Tyrosine specific protein phosphatases domain-containing protein</fullName>
    </recommendedName>
</protein>
<dbReference type="CDD" id="cd14502">
    <property type="entry name" value="RNA_5'-triphosphatase"/>
    <property type="match status" value="1"/>
</dbReference>
<dbReference type="SMART" id="SM00195">
    <property type="entry name" value="DSPc"/>
    <property type="match status" value="1"/>
</dbReference>
<dbReference type="PANTHER" id="PTHR10367">
    <property type="entry name" value="MRNA-CAPPING ENZYME"/>
    <property type="match status" value="1"/>
</dbReference>
<dbReference type="InterPro" id="IPR016130">
    <property type="entry name" value="Tyr_Pase_AS"/>
</dbReference>
<gene>
    <name evidence="3" type="ORF">PV09_00355</name>
</gene>
<dbReference type="InterPro" id="IPR020422">
    <property type="entry name" value="TYR_PHOSPHATASE_DUAL_dom"/>
</dbReference>
<evidence type="ECO:0000313" key="3">
    <source>
        <dbReference type="EMBL" id="KIW09476.1"/>
    </source>
</evidence>
<dbReference type="AlphaFoldDB" id="A0A0D1Y3C9"/>
<dbReference type="InterPro" id="IPR029058">
    <property type="entry name" value="AB_hydrolase_fold"/>
</dbReference>
<dbReference type="HOGENOM" id="CLU_013931_1_1_1"/>
<dbReference type="STRING" id="253628.A0A0D1Y3C9"/>
<dbReference type="PROSITE" id="PS00383">
    <property type="entry name" value="TYR_PHOSPHATASE_1"/>
    <property type="match status" value="1"/>
</dbReference>
<dbReference type="Proteomes" id="UP000053259">
    <property type="component" value="Unassembled WGS sequence"/>
</dbReference>
<evidence type="ECO:0000259" key="2">
    <source>
        <dbReference type="PROSITE" id="PS50056"/>
    </source>
</evidence>
<dbReference type="Gene3D" id="3.90.190.10">
    <property type="entry name" value="Protein tyrosine phosphatase superfamily"/>
    <property type="match status" value="1"/>
</dbReference>
<feature type="domain" description="Tyrosine specific protein phosphatases" evidence="2">
    <location>
        <begin position="546"/>
        <end position="621"/>
    </location>
</feature>
<evidence type="ECO:0000256" key="1">
    <source>
        <dbReference type="ARBA" id="ARBA00022801"/>
    </source>
</evidence>
<dbReference type="GO" id="GO:0004484">
    <property type="term" value="F:mRNA guanylyltransferase activity"/>
    <property type="evidence" value="ECO:0007669"/>
    <property type="project" value="TreeGrafter"/>
</dbReference>
<dbReference type="SUPFAM" id="SSF52799">
    <property type="entry name" value="(Phosphotyrosine protein) phosphatases II"/>
    <property type="match status" value="1"/>
</dbReference>
<dbReference type="Gene3D" id="3.40.50.1820">
    <property type="entry name" value="alpha/beta hydrolase"/>
    <property type="match status" value="1"/>
</dbReference>
<dbReference type="InterPro" id="IPR000387">
    <property type="entry name" value="Tyr_Pase_dom"/>
</dbReference>
<reference evidence="3 4" key="1">
    <citation type="submission" date="2015-01" db="EMBL/GenBank/DDBJ databases">
        <title>The Genome Sequence of Ochroconis gallopava CBS43764.</title>
        <authorList>
            <consortium name="The Broad Institute Genomics Platform"/>
            <person name="Cuomo C."/>
            <person name="de Hoog S."/>
            <person name="Gorbushina A."/>
            <person name="Stielow B."/>
            <person name="Teixiera M."/>
            <person name="Abouelleil A."/>
            <person name="Chapman S.B."/>
            <person name="Priest M."/>
            <person name="Young S.K."/>
            <person name="Wortman J."/>
            <person name="Nusbaum C."/>
            <person name="Birren B."/>
        </authorList>
    </citation>
    <scope>NUCLEOTIDE SEQUENCE [LARGE SCALE GENOMIC DNA]</scope>
    <source>
        <strain evidence="3 4">CBS 43764</strain>
    </source>
</reference>
<dbReference type="FunFam" id="3.90.190.10:FF:000090">
    <property type="entry name" value="Dual specificity phosphatase catalytic domain protein"/>
    <property type="match status" value="1"/>
</dbReference>
<dbReference type="EMBL" id="KN847529">
    <property type="protein sequence ID" value="KIW09476.1"/>
    <property type="molecule type" value="Genomic_DNA"/>
</dbReference>
<dbReference type="GO" id="GO:0006370">
    <property type="term" value="P:7-methylguanosine mRNA capping"/>
    <property type="evidence" value="ECO:0007669"/>
    <property type="project" value="TreeGrafter"/>
</dbReference>
<dbReference type="OrthoDB" id="428974at2759"/>
<evidence type="ECO:0000313" key="4">
    <source>
        <dbReference type="Proteomes" id="UP000053259"/>
    </source>
</evidence>
<proteinExistence type="predicted"/>
<dbReference type="InterPro" id="IPR029021">
    <property type="entry name" value="Prot-tyrosine_phosphatase-like"/>
</dbReference>
<dbReference type="VEuPathDB" id="FungiDB:PV09_00355"/>
<sequence>MSIRLEQATRLPIVSTLRLQKLFASITPDTFQYRIATSLLVLLPCIVIVRGLRSKSRQTNSRPPCSISGGMGTDAIATDPSLLKKFTVYSSYSPAATGYTYPSIRTFYREHPQGDKLPTDPTPLPLLVFIHGLGGSVAQFHALLTSLTNCADCLAVDLPGCGLSEFSPQAWEAYTTESLVHLLADVIERHRKGNQKIILICHSMGCSLGALLASSKSPYSHLQSQHVKALICICPVAEPPTEAQVKQFRRFFYVPGWLFDIWRRWDRRGGTESASVARFTGFDAEEETKKLQVRYNEQSRTPVWRRMAYGSLPTYVNGKPRGGIPGEDIWAGLTCSVFLVAGEADPITKADNVYKIAAFLGHAKEVVFQGSAPPNESFKTVTERHNRGDVHFRALILPAPASHALLYAPKTARPLAGHIQSFLTEVDHRLSLGWQLQYLSEGGKWDVKNLAKWQSVEPVSKPINGLFRAMKTLREVDPSHSPSVFVKEWSSASSPKGKDGLGPIAAVVDISHETPVYDMNKLERGGIAYRKFPTVSKLPPTVDEVKSFIEVIDSLRRELLLDEHDAVTKRKRAPPHFIAVHCHYGFNRTGFFIVCYLVEKLDWRLTDAIEEFGRARPPGVRHSYFIDELYARYWTRDQVEN</sequence>
<organism evidence="3 4">
    <name type="scientific">Verruconis gallopava</name>
    <dbReference type="NCBI Taxonomy" id="253628"/>
    <lineage>
        <taxon>Eukaryota</taxon>
        <taxon>Fungi</taxon>
        <taxon>Dikarya</taxon>
        <taxon>Ascomycota</taxon>
        <taxon>Pezizomycotina</taxon>
        <taxon>Dothideomycetes</taxon>
        <taxon>Pleosporomycetidae</taxon>
        <taxon>Venturiales</taxon>
        <taxon>Sympoventuriaceae</taxon>
        <taxon>Verruconis</taxon>
    </lineage>
</organism>
<dbReference type="Pfam" id="PF00561">
    <property type="entry name" value="Abhydrolase_1"/>
    <property type="match status" value="1"/>
</dbReference>
<dbReference type="PANTHER" id="PTHR10367:SF25">
    <property type="entry name" value="DUAL SPECIFICITY PHOSPHATASE CATALYTIC DOMAIN PROTEIN (AFU_ORTHOLOGUE AFUA_1G03540)"/>
    <property type="match status" value="1"/>
</dbReference>
<keyword evidence="4" id="KW-1185">Reference proteome</keyword>
<dbReference type="PROSITE" id="PS50056">
    <property type="entry name" value="TYR_PHOSPHATASE_2"/>
    <property type="match status" value="1"/>
</dbReference>
<dbReference type="FunFam" id="3.40.50.1820:FF:000273">
    <property type="entry name" value="Dual specificity phosphatase catalytic domain protein"/>
    <property type="match status" value="1"/>
</dbReference>
<keyword evidence="1" id="KW-0378">Hydrolase</keyword>
<dbReference type="GeneID" id="27308328"/>
<dbReference type="InterPro" id="IPR000073">
    <property type="entry name" value="AB_hydrolase_1"/>
</dbReference>
<dbReference type="GO" id="GO:0016787">
    <property type="term" value="F:hydrolase activity"/>
    <property type="evidence" value="ECO:0007669"/>
    <property type="project" value="UniProtKB-KW"/>
</dbReference>
<accession>A0A0D1Y3C9</accession>
<dbReference type="InParanoid" id="A0A0D1Y3C9"/>